<sequence length="272" mass="28681">MPGGWGNIGFFALVTMVLLGFLAPLLLDLSPYRIGAELLVPPSWNPLSAPILGTDDLGRDMFARLVYGARCSLGIGFVVVAVSLVVGVGLGLLAGVYGGWLDAVIMRLVDLLMCLPSILLAIVIVAVLGSGLVNAVVAVTIIGIPRFVRVVRSVAIQEMQKTYVMAAFASGSSRFRVLWSEVLPNCVPPVIVQAALGFSDAILEIAALGFLGLGAKPPVAEWGAMLADARPFIESHPLLVVMPGVCILITVLSFNLVGDALRDRLDPKLARL</sequence>
<comment type="similarity">
    <text evidence="7">Belongs to the binding-protein-dependent transport system permease family.</text>
</comment>
<keyword evidence="3" id="KW-1003">Cell membrane</keyword>
<evidence type="ECO:0000259" key="8">
    <source>
        <dbReference type="PROSITE" id="PS50928"/>
    </source>
</evidence>
<dbReference type="EMBL" id="VANI01000004">
    <property type="protein sequence ID" value="TLM79405.1"/>
    <property type="molecule type" value="Genomic_DNA"/>
</dbReference>
<dbReference type="PANTHER" id="PTHR43386">
    <property type="entry name" value="OLIGOPEPTIDE TRANSPORT SYSTEM PERMEASE PROTEIN APPC"/>
    <property type="match status" value="1"/>
</dbReference>
<dbReference type="PROSITE" id="PS50928">
    <property type="entry name" value="ABC_TM1"/>
    <property type="match status" value="1"/>
</dbReference>
<name>A0ABY2ULT3_9GAMM</name>
<proteinExistence type="inferred from homology"/>
<comment type="caution">
    <text evidence="9">The sequence shown here is derived from an EMBL/GenBank/DDBJ whole genome shotgun (WGS) entry which is preliminary data.</text>
</comment>
<dbReference type="Proteomes" id="UP000306791">
    <property type="component" value="Unassembled WGS sequence"/>
</dbReference>
<dbReference type="CDD" id="cd06261">
    <property type="entry name" value="TM_PBP2"/>
    <property type="match status" value="1"/>
</dbReference>
<accession>A0ABY2ULT3</accession>
<dbReference type="InterPro" id="IPR050366">
    <property type="entry name" value="BP-dependent_transpt_permease"/>
</dbReference>
<keyword evidence="2 7" id="KW-0813">Transport</keyword>
<dbReference type="SUPFAM" id="SSF161098">
    <property type="entry name" value="MetI-like"/>
    <property type="match status" value="1"/>
</dbReference>
<evidence type="ECO:0000313" key="9">
    <source>
        <dbReference type="EMBL" id="TLM79405.1"/>
    </source>
</evidence>
<evidence type="ECO:0000256" key="4">
    <source>
        <dbReference type="ARBA" id="ARBA00022692"/>
    </source>
</evidence>
<dbReference type="Pfam" id="PF00528">
    <property type="entry name" value="BPD_transp_1"/>
    <property type="match status" value="1"/>
</dbReference>
<dbReference type="InterPro" id="IPR000515">
    <property type="entry name" value="MetI-like"/>
</dbReference>
<feature type="transmembrane region" description="Helical" evidence="7">
    <location>
        <begin position="118"/>
        <end position="142"/>
    </location>
</feature>
<keyword evidence="4 7" id="KW-0812">Transmembrane</keyword>
<dbReference type="InterPro" id="IPR035906">
    <property type="entry name" value="MetI-like_sf"/>
</dbReference>
<dbReference type="PANTHER" id="PTHR43386:SF1">
    <property type="entry name" value="D,D-DIPEPTIDE TRANSPORT SYSTEM PERMEASE PROTEIN DDPC-RELATED"/>
    <property type="match status" value="1"/>
</dbReference>
<feature type="transmembrane region" description="Helical" evidence="7">
    <location>
        <begin position="71"/>
        <end position="98"/>
    </location>
</feature>
<evidence type="ECO:0000256" key="7">
    <source>
        <dbReference type="RuleBase" id="RU363032"/>
    </source>
</evidence>
<protein>
    <submittedName>
        <fullName evidence="9">ABC transporter permease</fullName>
    </submittedName>
</protein>
<keyword evidence="6 7" id="KW-0472">Membrane</keyword>
<organism evidence="9 10">
    <name type="scientific">Microbulbifer harenosus</name>
    <dbReference type="NCBI Taxonomy" id="2576840"/>
    <lineage>
        <taxon>Bacteria</taxon>
        <taxon>Pseudomonadati</taxon>
        <taxon>Pseudomonadota</taxon>
        <taxon>Gammaproteobacteria</taxon>
        <taxon>Cellvibrionales</taxon>
        <taxon>Microbulbiferaceae</taxon>
        <taxon>Microbulbifer</taxon>
    </lineage>
</organism>
<evidence type="ECO:0000256" key="1">
    <source>
        <dbReference type="ARBA" id="ARBA00004651"/>
    </source>
</evidence>
<gene>
    <name evidence="9" type="ORF">FDY93_03890</name>
</gene>
<evidence type="ECO:0000256" key="2">
    <source>
        <dbReference type="ARBA" id="ARBA00022448"/>
    </source>
</evidence>
<evidence type="ECO:0000313" key="10">
    <source>
        <dbReference type="Proteomes" id="UP000306791"/>
    </source>
</evidence>
<keyword evidence="10" id="KW-1185">Reference proteome</keyword>
<feature type="transmembrane region" description="Helical" evidence="7">
    <location>
        <begin position="236"/>
        <end position="257"/>
    </location>
</feature>
<evidence type="ECO:0000256" key="5">
    <source>
        <dbReference type="ARBA" id="ARBA00022989"/>
    </source>
</evidence>
<keyword evidence="5 7" id="KW-1133">Transmembrane helix</keyword>
<feature type="domain" description="ABC transmembrane type-1" evidence="8">
    <location>
        <begin position="69"/>
        <end position="258"/>
    </location>
</feature>
<evidence type="ECO:0000256" key="6">
    <source>
        <dbReference type="ARBA" id="ARBA00023136"/>
    </source>
</evidence>
<feature type="transmembrane region" description="Helical" evidence="7">
    <location>
        <begin position="6"/>
        <end position="27"/>
    </location>
</feature>
<evidence type="ECO:0000256" key="3">
    <source>
        <dbReference type="ARBA" id="ARBA00022475"/>
    </source>
</evidence>
<reference evidence="9 10" key="1">
    <citation type="submission" date="2019-05" db="EMBL/GenBank/DDBJ databases">
        <title>Microbulbifer harenosus sp. nov., an alginate-degrading bacterium isolated from coastal sand.</title>
        <authorList>
            <person name="Huang H."/>
            <person name="Mo K."/>
            <person name="Bao S."/>
        </authorList>
    </citation>
    <scope>NUCLEOTIDE SEQUENCE [LARGE SCALE GENOMIC DNA]</scope>
    <source>
        <strain evidence="9 10">HB161719</strain>
    </source>
</reference>
<dbReference type="Gene3D" id="1.10.3720.10">
    <property type="entry name" value="MetI-like"/>
    <property type="match status" value="1"/>
</dbReference>
<comment type="subcellular location">
    <subcellularLocation>
        <location evidence="1 7">Cell membrane</location>
        <topology evidence="1 7">Multi-pass membrane protein</topology>
    </subcellularLocation>
</comment>